<comment type="caution">
    <text evidence="6">The sequence shown here is derived from an EMBL/GenBank/DDBJ whole genome shotgun (WGS) entry which is preliminary data.</text>
</comment>
<dbReference type="GO" id="GO:0005886">
    <property type="term" value="C:plasma membrane"/>
    <property type="evidence" value="ECO:0007669"/>
    <property type="project" value="TreeGrafter"/>
</dbReference>
<dbReference type="SMART" id="SM01003">
    <property type="entry name" value="AlaDh_PNT_N"/>
    <property type="match status" value="1"/>
</dbReference>
<dbReference type="EC" id="1.4.1.1" evidence="2"/>
<keyword evidence="3" id="KW-0560">Oxidoreductase</keyword>
<dbReference type="EMBL" id="JADKFW010000004">
    <property type="protein sequence ID" value="MBK9716165.1"/>
    <property type="molecule type" value="Genomic_DNA"/>
</dbReference>
<evidence type="ECO:0000259" key="5">
    <source>
        <dbReference type="SMART" id="SM01003"/>
    </source>
</evidence>
<dbReference type="InterPro" id="IPR036291">
    <property type="entry name" value="NAD(P)-bd_dom_sf"/>
</dbReference>
<feature type="domain" description="Alanine dehydrogenase/pyridine nucleotide transhydrogenase NAD(H)-binding" evidence="4">
    <location>
        <begin position="178"/>
        <end position="326"/>
    </location>
</feature>
<proteinExistence type="inferred from homology"/>
<dbReference type="CDD" id="cd05305">
    <property type="entry name" value="L-AlaDH"/>
    <property type="match status" value="1"/>
</dbReference>
<evidence type="ECO:0000256" key="2">
    <source>
        <dbReference type="ARBA" id="ARBA00012897"/>
    </source>
</evidence>
<dbReference type="Proteomes" id="UP000808349">
    <property type="component" value="Unassembled WGS sequence"/>
</dbReference>
<gene>
    <name evidence="6" type="ORF">IPO85_01315</name>
</gene>
<dbReference type="Gene3D" id="3.40.50.720">
    <property type="entry name" value="NAD(P)-binding Rossmann-like Domain"/>
    <property type="match status" value="2"/>
</dbReference>
<sequence>MSSPHLLPQEKTGFQTKPEMLALAHAKSSLRIGIPKESTLQENRVALVPHSVHNLVARGHQVIIESGAGEKSNFSDHEYSEAGAEIQPSREIVFQSNVILKVAPPTLDEIQLFSPNQILISPMHLPVINADYIQALRLKRVTALAMEYMQSEDNSFPIVRIMSEIAGLAVIHTAAELLSNSKQGKGVLLGGISGVPPAKVVILGAGVVAEYATRAAVALGASVRIFDDQIHKLIRIQTRIGRQLYTSSLNPVILLNELITADVVIGAIHSKIGRTPVVVTEDMVMQMKPGSVIIDVSIDQGGCIETTEMTTHENPTRIIHGVVHYAVPNIASKVSQTASIGISNIITPILQQAGESGSIEQILYMHKGLRNGIYTYKGCLTNEYLSHRFNIKHTNLELLLTSII</sequence>
<evidence type="ECO:0000313" key="7">
    <source>
        <dbReference type="Proteomes" id="UP000808349"/>
    </source>
</evidence>
<dbReference type="PANTHER" id="PTHR42795:SF1">
    <property type="entry name" value="ALANINE DEHYDROGENASE"/>
    <property type="match status" value="1"/>
</dbReference>
<dbReference type="InterPro" id="IPR007698">
    <property type="entry name" value="AlaDH/PNT_NAD(H)-bd"/>
</dbReference>
<dbReference type="GO" id="GO:0000286">
    <property type="term" value="F:alanine dehydrogenase activity"/>
    <property type="evidence" value="ECO:0007669"/>
    <property type="project" value="UniProtKB-EC"/>
</dbReference>
<dbReference type="InterPro" id="IPR007886">
    <property type="entry name" value="AlaDH/PNT_N"/>
</dbReference>
<dbReference type="PANTHER" id="PTHR42795">
    <property type="entry name" value="ALANINE DEHYDROGENASE"/>
    <property type="match status" value="1"/>
</dbReference>
<dbReference type="SMART" id="SM01002">
    <property type="entry name" value="AlaDh_PNT_C"/>
    <property type="match status" value="1"/>
</dbReference>
<name>A0A9D7S6K1_9BACT</name>
<evidence type="ECO:0000313" key="6">
    <source>
        <dbReference type="EMBL" id="MBK9716165.1"/>
    </source>
</evidence>
<evidence type="ECO:0000259" key="4">
    <source>
        <dbReference type="SMART" id="SM01002"/>
    </source>
</evidence>
<evidence type="ECO:0000256" key="3">
    <source>
        <dbReference type="ARBA" id="ARBA00023002"/>
    </source>
</evidence>
<dbReference type="InterPro" id="IPR008141">
    <property type="entry name" value="Ala_DH"/>
</dbReference>
<reference evidence="6 7" key="1">
    <citation type="submission" date="2020-10" db="EMBL/GenBank/DDBJ databases">
        <title>Connecting structure to function with the recovery of over 1000 high-quality activated sludge metagenome-assembled genomes encoding full-length rRNA genes using long-read sequencing.</title>
        <authorList>
            <person name="Singleton C.M."/>
            <person name="Petriglieri F."/>
            <person name="Kristensen J.M."/>
            <person name="Kirkegaard R.H."/>
            <person name="Michaelsen T.Y."/>
            <person name="Andersen M.H."/>
            <person name="Karst S.M."/>
            <person name="Dueholm M.S."/>
            <person name="Nielsen P.H."/>
            <person name="Albertsen M."/>
        </authorList>
    </citation>
    <scope>NUCLEOTIDE SEQUENCE [LARGE SCALE GENOMIC DNA]</scope>
    <source>
        <strain evidence="6">Ribe_18-Q3-R11-54_BAT3C.373</strain>
    </source>
</reference>
<dbReference type="AlphaFoldDB" id="A0A9D7S6K1"/>
<dbReference type="GO" id="GO:0042853">
    <property type="term" value="P:L-alanine catabolic process"/>
    <property type="evidence" value="ECO:0007669"/>
    <property type="project" value="InterPro"/>
</dbReference>
<comment type="similarity">
    <text evidence="1">Belongs to the AlaDH/PNT family.</text>
</comment>
<dbReference type="Pfam" id="PF01262">
    <property type="entry name" value="AlaDh_PNT_C"/>
    <property type="match status" value="1"/>
</dbReference>
<feature type="domain" description="Alanine dehydrogenase/pyridine nucleotide transhydrogenase N-terminal" evidence="5">
    <location>
        <begin position="33"/>
        <end position="166"/>
    </location>
</feature>
<protein>
    <recommendedName>
        <fullName evidence="2">alanine dehydrogenase</fullName>
        <ecNumber evidence="2">1.4.1.1</ecNumber>
    </recommendedName>
</protein>
<accession>A0A9D7S6K1</accession>
<organism evidence="6 7">
    <name type="scientific">Candidatus Defluviibacterium haderslevense</name>
    <dbReference type="NCBI Taxonomy" id="2981993"/>
    <lineage>
        <taxon>Bacteria</taxon>
        <taxon>Pseudomonadati</taxon>
        <taxon>Bacteroidota</taxon>
        <taxon>Saprospiria</taxon>
        <taxon>Saprospirales</taxon>
        <taxon>Saprospiraceae</taxon>
        <taxon>Candidatus Defluviibacterium</taxon>
    </lineage>
</organism>
<dbReference type="Pfam" id="PF05222">
    <property type="entry name" value="AlaDh_PNT_N"/>
    <property type="match status" value="1"/>
</dbReference>
<dbReference type="SUPFAM" id="SSF52283">
    <property type="entry name" value="Formate/glycerate dehydrogenase catalytic domain-like"/>
    <property type="match status" value="1"/>
</dbReference>
<dbReference type="SUPFAM" id="SSF51735">
    <property type="entry name" value="NAD(P)-binding Rossmann-fold domains"/>
    <property type="match status" value="1"/>
</dbReference>
<evidence type="ECO:0000256" key="1">
    <source>
        <dbReference type="ARBA" id="ARBA00005689"/>
    </source>
</evidence>